<keyword evidence="1" id="KW-0862">Zinc</keyword>
<comment type="caution">
    <text evidence="4">The sequence shown here is derived from an EMBL/GenBank/DDBJ whole genome shotgun (WGS) entry which is preliminary data.</text>
</comment>
<proteinExistence type="predicted"/>
<dbReference type="Gene3D" id="3.30.160.60">
    <property type="entry name" value="Classic Zinc Finger"/>
    <property type="match status" value="1"/>
</dbReference>
<organism evidence="4">
    <name type="scientific">Anopheles gambiae</name>
    <name type="common">African malaria mosquito</name>
    <dbReference type="NCBI Taxonomy" id="7165"/>
    <lineage>
        <taxon>Eukaryota</taxon>
        <taxon>Metazoa</taxon>
        <taxon>Ecdysozoa</taxon>
        <taxon>Arthropoda</taxon>
        <taxon>Hexapoda</taxon>
        <taxon>Insecta</taxon>
        <taxon>Pterygota</taxon>
        <taxon>Neoptera</taxon>
        <taxon>Endopterygota</taxon>
        <taxon>Diptera</taxon>
        <taxon>Nematocera</taxon>
        <taxon>Culicoidea</taxon>
        <taxon>Culicidae</taxon>
        <taxon>Anophelinae</taxon>
        <taxon>Anopheles</taxon>
    </lineage>
</organism>
<feature type="region of interest" description="Disordered" evidence="2">
    <location>
        <begin position="109"/>
        <end position="150"/>
    </location>
</feature>
<dbReference type="PhylomeDB" id="Q7PW31"/>
<feature type="non-terminal residue" evidence="4">
    <location>
        <position position="1"/>
    </location>
</feature>
<dbReference type="GO" id="GO:0008270">
    <property type="term" value="F:zinc ion binding"/>
    <property type="evidence" value="ECO:0007669"/>
    <property type="project" value="UniProtKB-KW"/>
</dbReference>
<name>Q7PW31_ANOGA</name>
<reference evidence="4" key="1">
    <citation type="journal article" date="2002" name="Science">
        <title>The genome sequence of the malaria mosquito Anopheles gambiae.</title>
        <authorList>
            <person name="Holt R.A."/>
            <person name="Subramanian G.M."/>
            <person name="Halpern A."/>
            <person name="Sutton G.G."/>
            <person name="Charlab R."/>
            <person name="Nusskern D.R."/>
            <person name="Wincker P."/>
            <person name="Clark A.G."/>
            <person name="Ribeiro J.M."/>
            <person name="Wides R."/>
            <person name="Salzberg S.L."/>
            <person name="Loftus B."/>
            <person name="Yandell M."/>
            <person name="Majoros W.H."/>
            <person name="Rusch D.B."/>
            <person name="Lai Z."/>
            <person name="Kraft C.L."/>
            <person name="Abril J.F."/>
            <person name="Anthouard V."/>
            <person name="Arensburger P."/>
            <person name="Atkinson P.W."/>
            <person name="Baden H."/>
            <person name="de Berardinis V."/>
            <person name="Baldwin D."/>
            <person name="Benes V."/>
            <person name="Biedler J."/>
            <person name="Blass C."/>
            <person name="Bolanos R."/>
            <person name="Boscus D."/>
            <person name="Barnstead M."/>
            <person name="Cai S."/>
            <person name="Center A."/>
            <person name="Chaturverdi K."/>
            <person name="Christophides G.K."/>
            <person name="Chrystal M.A."/>
            <person name="Clamp M."/>
            <person name="Cravchik A."/>
            <person name="Curwen V."/>
            <person name="Dana A."/>
            <person name="Delcher A."/>
            <person name="Dew I."/>
            <person name="Evans C.A."/>
            <person name="Flanigan M."/>
            <person name="Grundschober-Freimoser A."/>
            <person name="Friedli L."/>
            <person name="Gu Z."/>
            <person name="Guan P."/>
            <person name="Guigo R."/>
            <person name="Hillenmeyer M.E."/>
            <person name="Hladun S.L."/>
            <person name="Hogan J.R."/>
            <person name="Hong Y.S."/>
            <person name="Hoover J."/>
            <person name="Jaillon O."/>
            <person name="Ke Z."/>
            <person name="Kodira C."/>
            <person name="Kokoza E."/>
            <person name="Koutsos A."/>
            <person name="Letunic I."/>
            <person name="Levitsky A."/>
            <person name="Liang Y."/>
            <person name="Lin J.J."/>
            <person name="Lobo N.F."/>
            <person name="Lopez J.R."/>
            <person name="Malek J.A."/>
            <person name="McIntosh T.C."/>
            <person name="Meister S."/>
            <person name="Miller J."/>
            <person name="Mobarry C."/>
            <person name="Mongin E."/>
            <person name="Murphy S.D."/>
            <person name="O'Brochta D.A."/>
            <person name="Pfannkoch C."/>
            <person name="Qi R."/>
            <person name="Regier M.A."/>
            <person name="Remington K."/>
            <person name="Shao H."/>
            <person name="Sharakhova M.V."/>
            <person name="Sitter C.D."/>
            <person name="Shetty J."/>
            <person name="Smith T.J."/>
            <person name="Strong R."/>
            <person name="Sun J."/>
            <person name="Thomasova D."/>
            <person name="Ton L.Q."/>
            <person name="Topalis P."/>
            <person name="Tu Z."/>
            <person name="Unger M.F."/>
            <person name="Walenz B."/>
            <person name="Wang A."/>
            <person name="Wang J."/>
            <person name="Wang M."/>
            <person name="Wang X."/>
            <person name="Woodford K.J."/>
            <person name="Wortman J.R."/>
            <person name="Wu M."/>
            <person name="Yao A."/>
            <person name="Zdobnov E.M."/>
            <person name="Zhang H."/>
            <person name="Zhao Q."/>
            <person name="Zhao S."/>
            <person name="Zhu S.C."/>
            <person name="Zhimulev I."/>
            <person name="Coluzzi M."/>
            <person name="della Torre A."/>
            <person name="Roth C.W."/>
            <person name="Louis C."/>
            <person name="Kalush F."/>
            <person name="Mural R.J."/>
            <person name="Myers E.W."/>
            <person name="Adams M.D."/>
            <person name="Smith H.O."/>
            <person name="Broder S."/>
            <person name="Gardner M.J."/>
            <person name="Fraser C.M."/>
            <person name="Birney E."/>
            <person name="Bork P."/>
            <person name="Brey P.T."/>
            <person name="Venter J.C."/>
            <person name="Weissenbach J."/>
            <person name="Kafatos F.C."/>
            <person name="Collins F.H."/>
            <person name="Hoffman S.L."/>
        </authorList>
    </citation>
    <scope>NUCLEOTIDE SEQUENCE [LARGE SCALE GENOMIC DNA]</scope>
    <source>
        <strain evidence="4">PEST</strain>
    </source>
</reference>
<accession>Q7PW31</accession>
<evidence type="ECO:0000313" key="4">
    <source>
        <dbReference type="EMBL" id="EAA14944.4"/>
    </source>
</evidence>
<feature type="compositionally biased region" description="Low complexity" evidence="2">
    <location>
        <begin position="205"/>
        <end position="225"/>
    </location>
</feature>
<evidence type="ECO:0000256" key="2">
    <source>
        <dbReference type="SAM" id="MobiDB-lite"/>
    </source>
</evidence>
<evidence type="ECO:0000259" key="3">
    <source>
        <dbReference type="PROSITE" id="PS50157"/>
    </source>
</evidence>
<dbReference type="AlphaFoldDB" id="Q7PW31"/>
<dbReference type="VEuPathDB" id="VectorBase:AGAMI1_003027"/>
<reference evidence="4" key="5">
    <citation type="submission" date="2011-05" db="EMBL/GenBank/DDBJ databases">
        <authorList>
            <consortium name="VectorBase"/>
        </authorList>
    </citation>
    <scope>NUCLEOTIDE SEQUENCE</scope>
    <source>
        <strain evidence="4">PEST</strain>
    </source>
</reference>
<evidence type="ECO:0000256" key="1">
    <source>
        <dbReference type="PROSITE-ProRule" id="PRU00042"/>
    </source>
</evidence>
<dbReference type="HOGENOM" id="CLU_928297_0_0_1"/>
<dbReference type="PROSITE" id="PS50157">
    <property type="entry name" value="ZINC_FINGER_C2H2_2"/>
    <property type="match status" value="1"/>
</dbReference>
<reference evidence="4" key="4">
    <citation type="journal article" date="2007" name="Genome Biol.">
        <title>Update of the Anopheles gambiae PEST genome assembly.</title>
        <authorList>
            <person name="Sharakhova M.V."/>
            <person name="Hammond M.P."/>
            <person name="Lobo N.F."/>
            <person name="Krzywinski J."/>
            <person name="Unger M.F."/>
            <person name="Hillenmeyer M.E."/>
            <person name="Bruggner R.V."/>
            <person name="Birney E."/>
            <person name="Collins F.H."/>
        </authorList>
    </citation>
    <scope>NUCLEOTIDE SEQUENCE</scope>
    <source>
        <strain evidence="4">PEST</strain>
    </source>
</reference>
<feature type="domain" description="C2H2-type" evidence="3">
    <location>
        <begin position="262"/>
        <end position="284"/>
    </location>
</feature>
<protein>
    <submittedName>
        <fullName evidence="4">AGAP009108-PA</fullName>
    </submittedName>
</protein>
<feature type="region of interest" description="Disordered" evidence="2">
    <location>
        <begin position="198"/>
        <end position="225"/>
    </location>
</feature>
<dbReference type="VEuPathDB" id="VectorBase:AGAP009108"/>
<keyword evidence="1" id="KW-0863">Zinc-finger</keyword>
<reference evidence="4" key="2">
    <citation type="submission" date="2002-03" db="EMBL/GenBank/DDBJ databases">
        <authorList>
            <consortium name="The Anopheles Genome Sequencing Consortium"/>
        </authorList>
    </citation>
    <scope>NUCLEOTIDE SEQUENCE</scope>
    <source>
        <strain evidence="4">PEST</strain>
    </source>
</reference>
<dbReference type="InterPro" id="IPR013087">
    <property type="entry name" value="Znf_C2H2_type"/>
</dbReference>
<gene>
    <name evidence="4" type="ORF">AgaP_AGAP009108</name>
</gene>
<keyword evidence="1" id="KW-0479">Metal-binding</keyword>
<sequence>LHSMCFDYDHYFAEETFIIDDFGEICEDVVRIAGANSLHLCKDFDAELRRQESPPPGGFNAGSSRCFDKEVSSLFSEMEYLTEVSPGTDVVLSDTSAITIAVNPSEFSCKRPIRREPPDGTGAQEGGGQNDGKEASAQEPAAHGNLSPPVEYQRILNNYIQKGRRKLEASSYSKMKASCPTGDRWTASARLSTSALETVTASMQPSAKTTSGSSPAPPAAQSRTASSVLLKPTRLHHCRDCGLSYASSESLRKHCCIIAEQYQCHLCLREFKKRKTLDHHMKSHDKVFSTDDDLRK</sequence>
<dbReference type="PROSITE" id="PS00028">
    <property type="entry name" value="ZINC_FINGER_C2H2_1"/>
    <property type="match status" value="1"/>
</dbReference>
<dbReference type="EMBL" id="AAAB01008984">
    <property type="protein sequence ID" value="EAA14944.4"/>
    <property type="molecule type" value="Genomic_DNA"/>
</dbReference>
<reference evidence="4" key="3">
    <citation type="journal article" date="2004" name="Trends Parasitol.">
        <title>The Anopheles gambiae genome: an update.</title>
        <authorList>
            <person name="Mongin E."/>
            <person name="Louis C."/>
            <person name="Holt R.A."/>
            <person name="Birney E."/>
            <person name="Collins F.H."/>
        </authorList>
    </citation>
    <scope>NUCLEOTIDE SEQUENCE</scope>
    <source>
        <strain evidence="4">PEST</strain>
    </source>
</reference>